<dbReference type="SUPFAM" id="SSF51905">
    <property type="entry name" value="FAD/NAD(P)-binding domain"/>
    <property type="match status" value="1"/>
</dbReference>
<proteinExistence type="predicted"/>
<dbReference type="InterPro" id="IPR017224">
    <property type="entry name" value="Opine_Oxase_asu/HCN_bsu"/>
</dbReference>
<feature type="domain" description="FAD/NAD(P)-binding" evidence="2">
    <location>
        <begin position="5"/>
        <end position="124"/>
    </location>
</feature>
<protein>
    <submittedName>
        <fullName evidence="3">NADPH-dependent 2,4-dienoyl-CoA reductase, sulfur reductase</fullName>
    </submittedName>
</protein>
<evidence type="ECO:0000313" key="4">
    <source>
        <dbReference type="Proteomes" id="UP000198844"/>
    </source>
</evidence>
<dbReference type="Gene3D" id="3.50.50.60">
    <property type="entry name" value="FAD/NAD(P)-binding domain"/>
    <property type="match status" value="3"/>
</dbReference>
<dbReference type="AlphaFoldDB" id="A0A1I7AAN4"/>
<evidence type="ECO:0000259" key="2">
    <source>
        <dbReference type="Pfam" id="PF07992"/>
    </source>
</evidence>
<dbReference type="PANTHER" id="PTHR42949:SF3">
    <property type="entry name" value="ANAEROBIC GLYCEROL-3-PHOSPHATE DEHYDROGENASE SUBUNIT B"/>
    <property type="match status" value="1"/>
</dbReference>
<reference evidence="3 4" key="1">
    <citation type="submission" date="2016-10" db="EMBL/GenBank/DDBJ databases">
        <authorList>
            <person name="de Groot N.N."/>
        </authorList>
    </citation>
    <scope>NUCLEOTIDE SEQUENCE [LARGE SCALE GENOMIC DNA]</scope>
    <source>
        <strain evidence="3 4">LMG 27731</strain>
    </source>
</reference>
<dbReference type="InterPro" id="IPR051691">
    <property type="entry name" value="Metab_Enz_Cyan_OpOx_G3PDH"/>
</dbReference>
<evidence type="ECO:0000313" key="3">
    <source>
        <dbReference type="EMBL" id="SFT71992.1"/>
    </source>
</evidence>
<name>A0A1I7AAN4_9BURK</name>
<dbReference type="CDD" id="cd19946">
    <property type="entry name" value="GlpA-like_Fer2_BFD-like"/>
    <property type="match status" value="1"/>
</dbReference>
<keyword evidence="1" id="KW-0560">Oxidoreductase</keyword>
<dbReference type="OrthoDB" id="9801699at2"/>
<gene>
    <name evidence="3" type="ORF">SAMN05192563_1003222</name>
</gene>
<evidence type="ECO:0000256" key="1">
    <source>
        <dbReference type="ARBA" id="ARBA00023002"/>
    </source>
</evidence>
<dbReference type="Gene3D" id="1.10.10.1100">
    <property type="entry name" value="BFD-like [2Fe-2S]-binding domain"/>
    <property type="match status" value="1"/>
</dbReference>
<dbReference type="EMBL" id="FPBH01000003">
    <property type="protein sequence ID" value="SFT71992.1"/>
    <property type="molecule type" value="Genomic_DNA"/>
</dbReference>
<dbReference type="InterPro" id="IPR036188">
    <property type="entry name" value="FAD/NAD-bd_sf"/>
</dbReference>
<dbReference type="InterPro" id="IPR041854">
    <property type="entry name" value="BFD-like_2Fe2S-bd_dom_sf"/>
</dbReference>
<dbReference type="RefSeq" id="WP_093633442.1">
    <property type="nucleotide sequence ID" value="NZ_FPBH01000003.1"/>
</dbReference>
<dbReference type="Pfam" id="PF07992">
    <property type="entry name" value="Pyr_redox_2"/>
    <property type="match status" value="1"/>
</dbReference>
<dbReference type="Proteomes" id="UP000198844">
    <property type="component" value="Unassembled WGS sequence"/>
</dbReference>
<sequence length="462" mass="49425">MATCDLVIVGAGPAGMGAAVEARERGLSVMVLDEQAGPGGQIYRGIEDHAPNFTRLGTDPSKGLDLAQCLRRSGAHYQSGASVWFITPDGEIAYSVNGRAQRITAQHVLLATGAIERPCPLPGWTLPGVMTAGAAQILLKTASIACPDAVFAGSGPLLYLAAAQYVRRGIPVRAVLDTTPAKHYLRAAGQWRSALGGFAYLRQGWQLLAQLRQAGVPILHGVTGLHAVGRDQLDSIQFQRRRRWLTLDDVSGLFLHQGVVPNIQAALVAQCDRLWDERAQCWRIVTDAFGRTSQPAIYLAGDAAAITGATSAPMRGRLAALAIAHALGRIGTGQFQTEARHLRRQLDRDAAVRPFLETLYQPAATFTAPPDLETVVCRCEEVRAREVRGFLQAGGRDPNQFKSGHRCGMGPCQGRMCALTLGRLMSAHADDGTMAGALRIRPPIVPVPFAELASLVDDEGTP</sequence>
<dbReference type="GO" id="GO:0016491">
    <property type="term" value="F:oxidoreductase activity"/>
    <property type="evidence" value="ECO:0007669"/>
    <property type="project" value="UniProtKB-KW"/>
</dbReference>
<dbReference type="PRINTS" id="PR00469">
    <property type="entry name" value="PNDRDTASEII"/>
</dbReference>
<dbReference type="PRINTS" id="PR00368">
    <property type="entry name" value="FADPNR"/>
</dbReference>
<dbReference type="InterPro" id="IPR023753">
    <property type="entry name" value="FAD/NAD-binding_dom"/>
</dbReference>
<accession>A0A1I7AAN4</accession>
<dbReference type="PIRSF" id="PIRSF037495">
    <property type="entry name" value="Opine_OX_OoxA/HcnB"/>
    <property type="match status" value="1"/>
</dbReference>
<organism evidence="3 4">
    <name type="scientific">Paraburkholderia aspalathi</name>
    <dbReference type="NCBI Taxonomy" id="1324617"/>
    <lineage>
        <taxon>Bacteria</taxon>
        <taxon>Pseudomonadati</taxon>
        <taxon>Pseudomonadota</taxon>
        <taxon>Betaproteobacteria</taxon>
        <taxon>Burkholderiales</taxon>
        <taxon>Burkholderiaceae</taxon>
        <taxon>Paraburkholderia</taxon>
    </lineage>
</organism>
<dbReference type="PANTHER" id="PTHR42949">
    <property type="entry name" value="ANAEROBIC GLYCEROL-3-PHOSPHATE DEHYDROGENASE SUBUNIT B"/>
    <property type="match status" value="1"/>
</dbReference>